<dbReference type="RefSeq" id="WP_194930351.1">
    <property type="nucleotide sequence ID" value="NZ_JADLZT010000003.1"/>
</dbReference>
<keyword evidence="4" id="KW-1185">Reference proteome</keyword>
<dbReference type="InterPro" id="IPR052529">
    <property type="entry name" value="Bact_Transport_Assoc"/>
</dbReference>
<feature type="transmembrane region" description="Helical" evidence="1">
    <location>
        <begin position="104"/>
        <end position="122"/>
    </location>
</feature>
<organism evidence="3 4">
    <name type="scientific">Lysobacter niastensis</name>
    <dbReference type="NCBI Taxonomy" id="380629"/>
    <lineage>
        <taxon>Bacteria</taxon>
        <taxon>Pseudomonadati</taxon>
        <taxon>Pseudomonadota</taxon>
        <taxon>Gammaproteobacteria</taxon>
        <taxon>Lysobacterales</taxon>
        <taxon>Lysobacteraceae</taxon>
        <taxon>Lysobacter</taxon>
    </lineage>
</organism>
<dbReference type="Pfam" id="PF04235">
    <property type="entry name" value="DUF418"/>
    <property type="match status" value="1"/>
</dbReference>
<reference evidence="3 4" key="1">
    <citation type="submission" date="2020-11" db="EMBL/GenBank/DDBJ databases">
        <title>Draft Genome Sequence and Secondary Metabolite Biosynthetic Potential of the Lysobacter niastensis Type strain DSM 18481.</title>
        <authorList>
            <person name="Turrini P."/>
            <person name="Artuso I."/>
            <person name="Tescari M."/>
            <person name="Lugli G.A."/>
            <person name="Frangipani E."/>
            <person name="Ventura M."/>
            <person name="Visca P."/>
        </authorList>
    </citation>
    <scope>NUCLEOTIDE SEQUENCE [LARGE SCALE GENOMIC DNA]</scope>
    <source>
        <strain evidence="3 4">DSM 18481</strain>
    </source>
</reference>
<dbReference type="PANTHER" id="PTHR30590">
    <property type="entry name" value="INNER MEMBRANE PROTEIN"/>
    <property type="match status" value="1"/>
</dbReference>
<dbReference type="Proteomes" id="UP001429984">
    <property type="component" value="Unassembled WGS sequence"/>
</dbReference>
<feature type="transmembrane region" description="Helical" evidence="1">
    <location>
        <begin position="389"/>
        <end position="410"/>
    </location>
</feature>
<dbReference type="EMBL" id="JADLZT010000003">
    <property type="protein sequence ID" value="MBF6023764.1"/>
    <property type="molecule type" value="Genomic_DNA"/>
</dbReference>
<feature type="transmembrane region" description="Helical" evidence="1">
    <location>
        <begin position="166"/>
        <end position="187"/>
    </location>
</feature>
<dbReference type="PANTHER" id="PTHR30590:SF2">
    <property type="entry name" value="INNER MEMBRANE PROTEIN"/>
    <property type="match status" value="1"/>
</dbReference>
<gene>
    <name evidence="3" type="ORF">IU514_06960</name>
</gene>
<feature type="transmembrane region" description="Helical" evidence="1">
    <location>
        <begin position="128"/>
        <end position="145"/>
    </location>
</feature>
<evidence type="ECO:0000313" key="3">
    <source>
        <dbReference type="EMBL" id="MBF6023764.1"/>
    </source>
</evidence>
<keyword evidence="1" id="KW-1133">Transmembrane helix</keyword>
<name>A0ABS0B7Y5_9GAMM</name>
<evidence type="ECO:0000259" key="2">
    <source>
        <dbReference type="Pfam" id="PF04235"/>
    </source>
</evidence>
<keyword evidence="1" id="KW-0812">Transmembrane</keyword>
<protein>
    <submittedName>
        <fullName evidence="3">DUF418 domain-containing protein</fullName>
    </submittedName>
</protein>
<feature type="transmembrane region" description="Helical" evidence="1">
    <location>
        <begin position="75"/>
        <end position="92"/>
    </location>
</feature>
<accession>A0ABS0B7Y5</accession>
<proteinExistence type="predicted"/>
<feature type="transmembrane region" description="Helical" evidence="1">
    <location>
        <begin position="287"/>
        <end position="307"/>
    </location>
</feature>
<dbReference type="InterPro" id="IPR007349">
    <property type="entry name" value="DUF418"/>
</dbReference>
<feature type="transmembrane region" description="Helical" evidence="1">
    <location>
        <begin position="247"/>
        <end position="266"/>
    </location>
</feature>
<keyword evidence="1" id="KW-0472">Membrane</keyword>
<comment type="caution">
    <text evidence="3">The sequence shown here is derived from an EMBL/GenBank/DDBJ whole genome shotgun (WGS) entry which is preliminary data.</text>
</comment>
<feature type="transmembrane region" description="Helical" evidence="1">
    <location>
        <begin position="319"/>
        <end position="343"/>
    </location>
</feature>
<feature type="transmembrane region" description="Helical" evidence="1">
    <location>
        <begin position="364"/>
        <end position="383"/>
    </location>
</feature>
<feature type="domain" description="DUF418" evidence="2">
    <location>
        <begin position="265"/>
        <end position="428"/>
    </location>
</feature>
<evidence type="ECO:0000313" key="4">
    <source>
        <dbReference type="Proteomes" id="UP001429984"/>
    </source>
</evidence>
<sequence>MSTTTDDVLAPVAPGERIHTLDALRGFALLGIALVNVEFFTRPLQDIDAAGIDPNTRGLDYLAEWLTYFFVQGKFWTMFALLFGMGFTVMIERARRAGRPFVPAYLRRSLALLGIGAVHTVLIWSGDILVSYAVAALLLLLARQVRRAWRRRVARNEPAPMSASRMGGWGAALYGLPLVVILMAGMFDSPPASPGQATAPTHAQAEQAQRSAEKAIQRTNAVQAYSQGTYADAVDQRIVDTTWQMGTLPIASFWILGLFLIGGALLRSGVMANPGAHDRALRWTRNFGLPLGFATMAVSTWLGTAAPDEQLSLREAVQVVLFLVASLVLALAYGATLMLALSGSMGRRLQGWFAPAGRMALSNYLMQSVIGTLVFYHYGLGLWGQVGRAWQVIGVVAVFALQVLASRWWLARFRYGPAEWAWRCITYWHVVPIRA</sequence>
<evidence type="ECO:0000256" key="1">
    <source>
        <dbReference type="SAM" id="Phobius"/>
    </source>
</evidence>